<dbReference type="GO" id="GO:0008777">
    <property type="term" value="F:acetylornithine deacetylase activity"/>
    <property type="evidence" value="ECO:0007669"/>
    <property type="project" value="TreeGrafter"/>
</dbReference>
<keyword evidence="9" id="KW-0862">Zinc</keyword>
<evidence type="ECO:0000256" key="4">
    <source>
        <dbReference type="ARBA" id="ARBA00011921"/>
    </source>
</evidence>
<feature type="domain" description="Peptidase M20 dimerisation" evidence="14">
    <location>
        <begin position="188"/>
        <end position="295"/>
    </location>
</feature>
<keyword evidence="8" id="KW-0378">Hydrolase</keyword>
<keyword evidence="11" id="KW-0457">Lysine biosynthesis</keyword>
<comment type="similarity">
    <text evidence="2">Belongs to the peptidase M20A family. DapE subfamily.</text>
</comment>
<comment type="subunit">
    <text evidence="3">Homodimer.</text>
</comment>
<dbReference type="Pfam" id="PF01546">
    <property type="entry name" value="Peptidase_M20"/>
    <property type="match status" value="1"/>
</dbReference>
<dbReference type="GO" id="GO:0006526">
    <property type="term" value="P:L-arginine biosynthetic process"/>
    <property type="evidence" value="ECO:0007669"/>
    <property type="project" value="TreeGrafter"/>
</dbReference>
<dbReference type="EC" id="3.5.1.18" evidence="4"/>
<keyword evidence="7" id="KW-0479">Metal-binding</keyword>
<comment type="catalytic activity">
    <reaction evidence="13">
        <text>N-succinyl-(2S,6S)-2,6-diaminopimelate + H2O = (2S,6S)-2,6-diaminopimelate + succinate</text>
        <dbReference type="Rhea" id="RHEA:22608"/>
        <dbReference type="ChEBI" id="CHEBI:15377"/>
        <dbReference type="ChEBI" id="CHEBI:30031"/>
        <dbReference type="ChEBI" id="CHEBI:57609"/>
        <dbReference type="ChEBI" id="CHEBI:58087"/>
        <dbReference type="EC" id="3.5.1.18"/>
    </reaction>
</comment>
<dbReference type="InterPro" id="IPR005941">
    <property type="entry name" value="DapE_proteobac"/>
</dbReference>
<keyword evidence="6" id="KW-0028">Amino-acid biosynthesis</keyword>
<evidence type="ECO:0000256" key="6">
    <source>
        <dbReference type="ARBA" id="ARBA00022605"/>
    </source>
</evidence>
<dbReference type="PANTHER" id="PTHR43808">
    <property type="entry name" value="ACETYLORNITHINE DEACETYLASE"/>
    <property type="match status" value="1"/>
</dbReference>
<comment type="pathway">
    <text evidence="1">Amino-acid biosynthesis; L-lysine biosynthesis via DAP pathway; LL-2,6-diaminopimelate from (S)-tetrahydrodipicolinate (succinylase route): step 3/3.</text>
</comment>
<dbReference type="SUPFAM" id="SSF53187">
    <property type="entry name" value="Zn-dependent exopeptidases"/>
    <property type="match status" value="1"/>
</dbReference>
<dbReference type="CDD" id="cd03891">
    <property type="entry name" value="M20_DapE_proteobac"/>
    <property type="match status" value="1"/>
</dbReference>
<evidence type="ECO:0000256" key="13">
    <source>
        <dbReference type="ARBA" id="ARBA00051301"/>
    </source>
</evidence>
<evidence type="ECO:0000256" key="11">
    <source>
        <dbReference type="ARBA" id="ARBA00023154"/>
    </source>
</evidence>
<comment type="caution">
    <text evidence="15">The sequence shown here is derived from an EMBL/GenBank/DDBJ whole genome shotgun (WGS) entry which is preliminary data.</text>
</comment>
<dbReference type="Pfam" id="PF07687">
    <property type="entry name" value="M20_dimer"/>
    <property type="match status" value="1"/>
</dbReference>
<organism evidence="15">
    <name type="scientific">marine sediment metagenome</name>
    <dbReference type="NCBI Taxonomy" id="412755"/>
    <lineage>
        <taxon>unclassified sequences</taxon>
        <taxon>metagenomes</taxon>
        <taxon>ecological metagenomes</taxon>
    </lineage>
</organism>
<dbReference type="NCBIfam" id="NF009557">
    <property type="entry name" value="PRK13009.1"/>
    <property type="match status" value="1"/>
</dbReference>
<evidence type="ECO:0000256" key="8">
    <source>
        <dbReference type="ARBA" id="ARBA00022801"/>
    </source>
</evidence>
<evidence type="ECO:0000259" key="14">
    <source>
        <dbReference type="Pfam" id="PF07687"/>
    </source>
</evidence>
<dbReference type="InterPro" id="IPR050072">
    <property type="entry name" value="Peptidase_M20A"/>
</dbReference>
<gene>
    <name evidence="15" type="ORF">LCGC14_0020950</name>
</gene>
<dbReference type="UniPathway" id="UPA00034">
    <property type="reaction ID" value="UER00021"/>
</dbReference>
<evidence type="ECO:0000256" key="9">
    <source>
        <dbReference type="ARBA" id="ARBA00022833"/>
    </source>
</evidence>
<protein>
    <recommendedName>
        <fullName evidence="5">Succinyl-diaminopimelate desuccinylase</fullName>
        <ecNumber evidence="4">3.5.1.18</ecNumber>
    </recommendedName>
    <alternativeName>
        <fullName evidence="12">N-succinyl-LL-2,6-diaminoheptanedioate amidohydrolase</fullName>
    </alternativeName>
</protein>
<proteinExistence type="inferred from homology"/>
<dbReference type="GO" id="GO:0046872">
    <property type="term" value="F:metal ion binding"/>
    <property type="evidence" value="ECO:0007669"/>
    <property type="project" value="UniProtKB-KW"/>
</dbReference>
<accession>A0A0F9W2P0</accession>
<evidence type="ECO:0000256" key="12">
    <source>
        <dbReference type="ARBA" id="ARBA00031891"/>
    </source>
</evidence>
<dbReference type="NCBIfam" id="TIGR01246">
    <property type="entry name" value="dapE_proteo"/>
    <property type="match status" value="1"/>
</dbReference>
<dbReference type="InterPro" id="IPR036264">
    <property type="entry name" value="Bact_exopeptidase_dim_dom"/>
</dbReference>
<evidence type="ECO:0000256" key="2">
    <source>
        <dbReference type="ARBA" id="ARBA00006746"/>
    </source>
</evidence>
<dbReference type="SUPFAM" id="SSF55031">
    <property type="entry name" value="Bacterial exopeptidase dimerisation domain"/>
    <property type="match status" value="1"/>
</dbReference>
<dbReference type="FunFam" id="3.40.630.10:FF:000005">
    <property type="entry name" value="Succinyl-diaminopimelate desuccinylase"/>
    <property type="match status" value="1"/>
</dbReference>
<evidence type="ECO:0000256" key="5">
    <source>
        <dbReference type="ARBA" id="ARBA00022391"/>
    </source>
</evidence>
<dbReference type="EMBL" id="LAZR01000004">
    <property type="protein sequence ID" value="KKO10615.1"/>
    <property type="molecule type" value="Genomic_DNA"/>
</dbReference>
<name>A0A0F9W2P0_9ZZZZ</name>
<dbReference type="InterPro" id="IPR002933">
    <property type="entry name" value="Peptidase_M20"/>
</dbReference>
<evidence type="ECO:0000313" key="15">
    <source>
        <dbReference type="EMBL" id="KKO10615.1"/>
    </source>
</evidence>
<dbReference type="GO" id="GO:0019877">
    <property type="term" value="P:diaminopimelate biosynthetic process"/>
    <property type="evidence" value="ECO:0007669"/>
    <property type="project" value="UniProtKB-KW"/>
</dbReference>
<evidence type="ECO:0000256" key="10">
    <source>
        <dbReference type="ARBA" id="ARBA00022915"/>
    </source>
</evidence>
<evidence type="ECO:0000256" key="7">
    <source>
        <dbReference type="ARBA" id="ARBA00022723"/>
    </source>
</evidence>
<sequence length="389" mass="42122">MNQNPENQSLSATAQLAIELLQIASVTPDDKGCNQMMMDRLNAIGFNSEVMRFGDVNNFWARFGTTGPVLCFAGHTDVVPTGPEENWQSPPFTPTLRDGMLYARGAADMKGSLAAMVTACERFLAQCQSDGTTPKGSIAFLITGDEEGAAINGTRKVIDTLQAREESITWCIVGEPSSTETLGDVVKIGRRGSLHGLLTVHGVQGHVAYPHLARNPIHQAMLPLDALARESWDDGNAAFPPTTFQVSNIRSGTGADNVIPGTLTAAFNFRFSTELSEDTIRQRTEAILDAHGLDYTLEWKLSGLPFLTRSERLIQAVKDSVYEVNAVNTEASTSGGTSDGRFIAPTGAEVVELGPCNATIHKIDEHVRLTDLDELSLMYQGVLRRLLLT</sequence>
<dbReference type="AlphaFoldDB" id="A0A0F9W2P0"/>
<dbReference type="Gene3D" id="3.40.630.10">
    <property type="entry name" value="Zn peptidases"/>
    <property type="match status" value="2"/>
</dbReference>
<dbReference type="GO" id="GO:0009014">
    <property type="term" value="F:succinyl-diaminopimelate desuccinylase activity"/>
    <property type="evidence" value="ECO:0007669"/>
    <property type="project" value="UniProtKB-EC"/>
</dbReference>
<dbReference type="HAMAP" id="MF_01690">
    <property type="entry name" value="DapE"/>
    <property type="match status" value="1"/>
</dbReference>
<evidence type="ECO:0000256" key="3">
    <source>
        <dbReference type="ARBA" id="ARBA00011738"/>
    </source>
</evidence>
<keyword evidence="10" id="KW-0220">Diaminopimelate biosynthesis</keyword>
<dbReference type="InterPro" id="IPR011650">
    <property type="entry name" value="Peptidase_M20_dimer"/>
</dbReference>
<dbReference type="PANTHER" id="PTHR43808:SF31">
    <property type="entry name" value="N-ACETYL-L-CITRULLINE DEACETYLASE"/>
    <property type="match status" value="1"/>
</dbReference>
<dbReference type="GO" id="GO:0009089">
    <property type="term" value="P:lysine biosynthetic process via diaminopimelate"/>
    <property type="evidence" value="ECO:0007669"/>
    <property type="project" value="UniProtKB-UniPathway"/>
</dbReference>
<evidence type="ECO:0000256" key="1">
    <source>
        <dbReference type="ARBA" id="ARBA00005130"/>
    </source>
</evidence>
<reference evidence="15" key="1">
    <citation type="journal article" date="2015" name="Nature">
        <title>Complex archaea that bridge the gap between prokaryotes and eukaryotes.</title>
        <authorList>
            <person name="Spang A."/>
            <person name="Saw J.H."/>
            <person name="Jorgensen S.L."/>
            <person name="Zaremba-Niedzwiedzka K."/>
            <person name="Martijn J."/>
            <person name="Lind A.E."/>
            <person name="van Eijk R."/>
            <person name="Schleper C."/>
            <person name="Guy L."/>
            <person name="Ettema T.J."/>
        </authorList>
    </citation>
    <scope>NUCLEOTIDE SEQUENCE</scope>
</reference>